<evidence type="ECO:0000259" key="2">
    <source>
        <dbReference type="PROSITE" id="PS50043"/>
    </source>
</evidence>
<organism evidence="3">
    <name type="scientific">Curvibacter symbiont subsp. Hydra magnipapillata</name>
    <dbReference type="NCBI Taxonomy" id="667019"/>
    <lineage>
        <taxon>Bacteria</taxon>
        <taxon>Pseudomonadati</taxon>
        <taxon>Pseudomonadota</taxon>
        <taxon>Betaproteobacteria</taxon>
        <taxon>Burkholderiales</taxon>
        <taxon>Comamonadaceae</taxon>
        <taxon>Curvibacter</taxon>
    </lineage>
</organism>
<feature type="domain" description="HTH luxR-type" evidence="2">
    <location>
        <begin position="168"/>
        <end position="233"/>
    </location>
</feature>
<evidence type="ECO:0000313" key="3">
    <source>
        <dbReference type="EMBL" id="CBA31112.1"/>
    </source>
</evidence>
<evidence type="ECO:0000256" key="1">
    <source>
        <dbReference type="ARBA" id="ARBA00023125"/>
    </source>
</evidence>
<dbReference type="PROSITE" id="PS00622">
    <property type="entry name" value="HTH_LUXR_1"/>
    <property type="match status" value="1"/>
</dbReference>
<dbReference type="InterPro" id="IPR000792">
    <property type="entry name" value="Tscrpt_reg_LuxR_C"/>
</dbReference>
<name>C9YDB3_CURXX</name>
<sequence>MRTGISDEAHPARKVKGDVRAMRRNTAPLLVSKDKGLLKHWRDALKIKSAVELESFAALKQLARRNGDVIWLDLKVGDVPPWASTEWNDLLHDKQMRIVAASSYPRDEEAIAALDLGCAGYCHAFSDPETLLQVHQVTMAGHVWIGQHLMQQLIQTANRAKPSRRSTPGAWDDELTAREREVAKMAAHGASNLAIAEQCDITERTVKAHLSAVFEKLGVTDRLQLALKVHGIQ</sequence>
<dbReference type="GO" id="GO:0006355">
    <property type="term" value="P:regulation of DNA-templated transcription"/>
    <property type="evidence" value="ECO:0007669"/>
    <property type="project" value="InterPro"/>
</dbReference>
<reference evidence="3" key="1">
    <citation type="journal article" date="2010" name="Nature">
        <title>The Dynamic genome of Hydra.</title>
        <authorList>
            <person name="Chapman J.A."/>
            <person name="Kirkness E.F."/>
            <person name="Simakov O."/>
            <person name="Hampson S.E."/>
            <person name="Mitros T."/>
            <person name="Weinmaier T."/>
            <person name="Rattei T."/>
            <person name="Balasubramanian P.G."/>
            <person name="Borman J."/>
            <person name="Busam D."/>
            <person name="Disbennett K."/>
            <person name="Pfannkoch C."/>
            <person name="Sumin N."/>
            <person name="Sutton G."/>
            <person name="Viswanathan L."/>
            <person name="Walenz B."/>
            <person name="Goodstein D.M."/>
            <person name="Hellsten U."/>
            <person name="Kawashima T."/>
            <person name="Prochnik S.E."/>
            <person name="Putnam N.H."/>
            <person name="Shu S."/>
            <person name="Blumberg B."/>
            <person name="Dana C.E."/>
            <person name="Gee L."/>
            <person name="Kibler D.F."/>
            <person name="Law L."/>
            <person name="Lindgens D."/>
            <person name="Martinez D.E."/>
            <person name="Peng J."/>
            <person name="Wigge P.A."/>
            <person name="Bertulat B."/>
            <person name="Guder C."/>
            <person name="Nakamura Y."/>
            <person name="Ozbek S."/>
            <person name="Watanabe H."/>
            <person name="Khalturin K."/>
            <person name="Hemmrich G."/>
            <person name="Franke A."/>
            <person name="Augustin R."/>
            <person name="Fraune S."/>
            <person name="Hayakawa E."/>
            <person name="Hayakawa S."/>
            <person name="Hirose M."/>
            <person name="Hwang J."/>
            <person name="Ikeo K."/>
            <person name="Nishimiya-Fujisawa C."/>
            <person name="Ogura A."/>
            <person name="Takahashi T."/>
            <person name="Steinmetz P.R."/>
            <person name="Zhang X."/>
            <person name="Aufschnaiter R."/>
            <person name="Eder M.K."/>
            <person name="Gorny A.K."/>
            <person name="Salvenmoser W."/>
            <person name="Heimberg A.M."/>
            <person name="Wheeler B.M."/>
            <person name="Peterson K.J."/>
            <person name="Boettger A."/>
            <person name="Tischler P."/>
            <person name="Wolf A."/>
            <person name="Gojobori T."/>
            <person name="Remington K.A."/>
            <person name="Strausberg R.L."/>
            <person name="Venter J."/>
            <person name="Technau U."/>
            <person name="Hobmayer B."/>
            <person name="Bosch T.C."/>
            <person name="Holstein T.W."/>
            <person name="Fujisawa T."/>
            <person name="Bode H.R."/>
            <person name="David C.N."/>
            <person name="Rokhsar D.S."/>
            <person name="Steele R.E."/>
        </authorList>
    </citation>
    <scope>NUCLEOTIDE SEQUENCE</scope>
</reference>
<dbReference type="GO" id="GO:0003677">
    <property type="term" value="F:DNA binding"/>
    <property type="evidence" value="ECO:0007669"/>
    <property type="project" value="UniProtKB-KW"/>
</dbReference>
<dbReference type="SUPFAM" id="SSF46894">
    <property type="entry name" value="C-terminal effector domain of the bipartite response regulators"/>
    <property type="match status" value="1"/>
</dbReference>
<dbReference type="CDD" id="cd06170">
    <property type="entry name" value="LuxR_C_like"/>
    <property type="match status" value="1"/>
</dbReference>
<dbReference type="InterPro" id="IPR039420">
    <property type="entry name" value="WalR-like"/>
</dbReference>
<keyword evidence="1" id="KW-0238">DNA-binding</keyword>
<dbReference type="AlphaFoldDB" id="C9YDB3"/>
<accession>C9YDB3</accession>
<gene>
    <name evidence="3" type="ORF">Csp_C26920</name>
</gene>
<dbReference type="Gene3D" id="3.40.50.2300">
    <property type="match status" value="1"/>
</dbReference>
<protein>
    <recommendedName>
        <fullName evidence="2">HTH luxR-type domain-containing protein</fullName>
    </recommendedName>
</protein>
<dbReference type="InterPro" id="IPR011006">
    <property type="entry name" value="CheY-like_superfamily"/>
</dbReference>
<dbReference type="Pfam" id="PF00196">
    <property type="entry name" value="GerE"/>
    <property type="match status" value="1"/>
</dbReference>
<proteinExistence type="predicted"/>
<dbReference type="EMBL" id="FN543105">
    <property type="protein sequence ID" value="CBA31112.1"/>
    <property type="molecule type" value="Genomic_DNA"/>
</dbReference>
<dbReference type="PANTHER" id="PTHR43214">
    <property type="entry name" value="TWO-COMPONENT RESPONSE REGULATOR"/>
    <property type="match status" value="1"/>
</dbReference>
<dbReference type="InterPro" id="IPR016032">
    <property type="entry name" value="Sig_transdc_resp-reg_C-effctor"/>
</dbReference>
<dbReference type="PROSITE" id="PS50043">
    <property type="entry name" value="HTH_LUXR_2"/>
    <property type="match status" value="1"/>
</dbReference>
<dbReference type="SMART" id="SM00421">
    <property type="entry name" value="HTH_LUXR"/>
    <property type="match status" value="1"/>
</dbReference>
<dbReference type="PRINTS" id="PR00038">
    <property type="entry name" value="HTHLUXR"/>
</dbReference>
<dbReference type="SUPFAM" id="SSF52172">
    <property type="entry name" value="CheY-like"/>
    <property type="match status" value="1"/>
</dbReference>